<feature type="region of interest" description="Disordered" evidence="2">
    <location>
        <begin position="560"/>
        <end position="634"/>
    </location>
</feature>
<reference evidence="3 4" key="1">
    <citation type="submission" date="2016-03" db="EMBL/GenBank/DDBJ databases">
        <title>Genome sequence of Rhodococcus kyotonensis KB10.</title>
        <authorList>
            <person name="Jeong H."/>
            <person name="Hong C.E."/>
            <person name="Jo S.H."/>
            <person name="Park J.M."/>
        </authorList>
    </citation>
    <scope>NUCLEOTIDE SEQUENCE [LARGE SCALE GENOMIC DNA]</scope>
    <source>
        <strain evidence="3 4">KB10</strain>
    </source>
</reference>
<comment type="caution">
    <text evidence="3">The sequence shown here is derived from an EMBL/GenBank/DDBJ whole genome shotgun (WGS) entry which is preliminary data.</text>
</comment>
<evidence type="ECO:0000256" key="2">
    <source>
        <dbReference type="SAM" id="MobiDB-lite"/>
    </source>
</evidence>
<evidence type="ECO:0000313" key="3">
    <source>
        <dbReference type="EMBL" id="OAK54073.1"/>
    </source>
</evidence>
<dbReference type="Proteomes" id="UP000077519">
    <property type="component" value="Unassembled WGS sequence"/>
</dbReference>
<feature type="coiled-coil region" evidence="1">
    <location>
        <begin position="419"/>
        <end position="492"/>
    </location>
</feature>
<gene>
    <name evidence="3" type="ORF">A3K89_21470</name>
</gene>
<sequence>MIAGEDEEALAPLDETIGDTAADVLPPEFADPDNLPAFATVAGVDAATPSIPLGSDADYLASLDALDAPMEYDDAPPPEYDGYDSEPEVVEPDGDEAGEVDPYAAMLEHARVLVLPYPTVTADERVRLLTADVDAAKAEQQALRARIADGTSPTLLNAAAMLDELQERADRQRPARIAMLDARQDWMDTEFEAESLWHRIDTVVRPAVAADVAAAGDDDDARALAARGLDWEIWRAGFADDAATAARTHAQEAAAEYERVTAADGGEVTAVDVTTARLAAESVDLATLAELKADVDRTEAMLWRAEQAAMRAAVTDTVIPSTRVQPSVEVVDAPEVETVEHLEHEAPAPTELVVEDAPETAAVPRPVLSPADAALLAKMEQDPIRLVPDAELAAFVDRAGRGRAEPTVVADTEKLYARLDEQAAAIAAARELAAELRRVTAQYEAARSEHTMLTEQLSAAKRRERKTLKPAAADARLREERLARQVQDTQRAAHDAAGRVQADTSEWPAIVHRATDPDRRSADLAAATVFDSAVSERNRRSRTMWVGGRQADAERRARAAANAPQRLDAPAISGITDRKSNAGTPPVDLDQRPRALVSPTKTVKPGANSDRGVGHGPLDAGIEPHRSNDLEQGL</sequence>
<evidence type="ECO:0000256" key="1">
    <source>
        <dbReference type="SAM" id="Coils"/>
    </source>
</evidence>
<feature type="compositionally biased region" description="Low complexity" evidence="2">
    <location>
        <begin position="560"/>
        <end position="571"/>
    </location>
</feature>
<proteinExistence type="predicted"/>
<organism evidence="3 4">
    <name type="scientific">Rhodococcoides kyotonense</name>
    <dbReference type="NCBI Taxonomy" id="398843"/>
    <lineage>
        <taxon>Bacteria</taxon>
        <taxon>Bacillati</taxon>
        <taxon>Actinomycetota</taxon>
        <taxon>Actinomycetes</taxon>
        <taxon>Mycobacteriales</taxon>
        <taxon>Nocardiaceae</taxon>
        <taxon>Rhodococcoides</taxon>
    </lineage>
</organism>
<protein>
    <submittedName>
        <fullName evidence="3">Uncharacterized protein</fullName>
    </submittedName>
</protein>
<keyword evidence="1" id="KW-0175">Coiled coil</keyword>
<evidence type="ECO:0000313" key="4">
    <source>
        <dbReference type="Proteomes" id="UP000077519"/>
    </source>
</evidence>
<accession>A0A177YEX8</accession>
<name>A0A177YEX8_9NOCA</name>
<dbReference type="AlphaFoldDB" id="A0A177YEX8"/>
<keyword evidence="4" id="KW-1185">Reference proteome</keyword>
<dbReference type="EMBL" id="LVHI01000013">
    <property type="protein sequence ID" value="OAK54073.1"/>
    <property type="molecule type" value="Genomic_DNA"/>
</dbReference>
<feature type="compositionally biased region" description="Basic and acidic residues" evidence="2">
    <location>
        <begin position="622"/>
        <end position="634"/>
    </location>
</feature>